<feature type="repeat" description="TPR" evidence="1">
    <location>
        <begin position="263"/>
        <end position="296"/>
    </location>
</feature>
<name>A0ABT5FI61_9GAMM</name>
<evidence type="ECO:0000256" key="1">
    <source>
        <dbReference type="PROSITE-ProRule" id="PRU00339"/>
    </source>
</evidence>
<dbReference type="InterPro" id="IPR019734">
    <property type="entry name" value="TPR_rpt"/>
</dbReference>
<keyword evidence="1" id="KW-0802">TPR repeat</keyword>
<feature type="region of interest" description="Disordered" evidence="2">
    <location>
        <begin position="307"/>
        <end position="472"/>
    </location>
</feature>
<dbReference type="InterPro" id="IPR011990">
    <property type="entry name" value="TPR-like_helical_dom_sf"/>
</dbReference>
<dbReference type="Proteomes" id="UP001528411">
    <property type="component" value="Unassembled WGS sequence"/>
</dbReference>
<sequence length="472" mass="52671">MLNYWSRAGYLTGDIFWFTDGIDDFDLQQIRTFAANTAYRINIIALGTSTGAPIKLADGSLLKDGTGSIVIPKLATAPLITIADMTNGLFVTTTANDRDIKTLASLTVTPKEDQNGDSDDPDKKLTGDDWHEFGPYLVLLILPFFASKFRRGSVFSALLVFGLLANPNQVTADTLNPTESDVSGGLGQSNKIDSDATITLPPPRPWYDTLFKTADKHGQEAYNEENYLQATTDFKDPQWKGSAAYKAGDYETALSYFSQDESASGWYNRGNTLAQLQKIDEAIEAYDNTLKIQPNHQQAKENKALLEQMKQQQEQQEQQSDQKQDGEQQQSDQQQQSDDQQQSEGDSQSESDSESEQGQQKNSQQSEPSAEPQEDSQSEQQQAEQSESEQEQQEAQAAEAQEKQQGEESEQEAAMTPLTAEQIAEQEQQQKIEQLLRKVSDDPATLLRNKMILENRKRQQSNRAPKGAKKSW</sequence>
<feature type="compositionally biased region" description="Low complexity" evidence="2">
    <location>
        <begin position="310"/>
        <end position="319"/>
    </location>
</feature>
<feature type="compositionally biased region" description="Low complexity" evidence="2">
    <location>
        <begin position="327"/>
        <end position="346"/>
    </location>
</feature>
<evidence type="ECO:0000313" key="3">
    <source>
        <dbReference type="EMBL" id="MDC2890867.1"/>
    </source>
</evidence>
<dbReference type="SMART" id="SM00028">
    <property type="entry name" value="TPR"/>
    <property type="match status" value="1"/>
</dbReference>
<dbReference type="Gene3D" id="1.25.40.10">
    <property type="entry name" value="Tetratricopeptide repeat domain"/>
    <property type="match status" value="1"/>
</dbReference>
<accession>A0ABT5FI61</accession>
<evidence type="ECO:0000256" key="2">
    <source>
        <dbReference type="SAM" id="MobiDB-lite"/>
    </source>
</evidence>
<dbReference type="SUPFAM" id="SSF48452">
    <property type="entry name" value="TPR-like"/>
    <property type="match status" value="1"/>
</dbReference>
<evidence type="ECO:0000313" key="4">
    <source>
        <dbReference type="Proteomes" id="UP001528411"/>
    </source>
</evidence>
<gene>
    <name evidence="3" type="ORF">PN838_21625</name>
</gene>
<dbReference type="PROSITE" id="PS50293">
    <property type="entry name" value="TPR_REGION"/>
    <property type="match status" value="1"/>
</dbReference>
<feature type="compositionally biased region" description="Low complexity" evidence="2">
    <location>
        <begin position="356"/>
        <end position="371"/>
    </location>
</feature>
<feature type="compositionally biased region" description="Basic and acidic residues" evidence="2">
    <location>
        <begin position="428"/>
        <end position="441"/>
    </location>
</feature>
<protein>
    <submittedName>
        <fullName evidence="3">Tetratricopeptide repeat protein</fullName>
    </submittedName>
</protein>
<dbReference type="EMBL" id="JAQOMS010000002">
    <property type="protein sequence ID" value="MDC2890867.1"/>
    <property type="molecule type" value="Genomic_DNA"/>
</dbReference>
<reference evidence="3 4" key="1">
    <citation type="submission" date="2023-01" db="EMBL/GenBank/DDBJ databases">
        <title>Psychrosphaera sp. nov., isolated from marine algae.</title>
        <authorList>
            <person name="Bayburt H."/>
            <person name="Choi B.J."/>
            <person name="Kim J.M."/>
            <person name="Choi D.G."/>
            <person name="Jeon C.O."/>
        </authorList>
    </citation>
    <scope>NUCLEOTIDE SEQUENCE [LARGE SCALE GENOMIC DNA]</scope>
    <source>
        <strain evidence="3 4">G1-22</strain>
    </source>
</reference>
<dbReference type="Pfam" id="PF00515">
    <property type="entry name" value="TPR_1"/>
    <property type="match status" value="1"/>
</dbReference>
<dbReference type="RefSeq" id="WP_272181946.1">
    <property type="nucleotide sequence ID" value="NZ_JAQOMS010000002.1"/>
</dbReference>
<dbReference type="PROSITE" id="PS50005">
    <property type="entry name" value="TPR"/>
    <property type="match status" value="1"/>
</dbReference>
<keyword evidence="4" id="KW-1185">Reference proteome</keyword>
<proteinExistence type="predicted"/>
<comment type="caution">
    <text evidence="3">The sequence shown here is derived from an EMBL/GenBank/DDBJ whole genome shotgun (WGS) entry which is preliminary data.</text>
</comment>
<organism evidence="3 4">
    <name type="scientific">Psychrosphaera algicola</name>
    <dbReference type="NCBI Taxonomy" id="3023714"/>
    <lineage>
        <taxon>Bacteria</taxon>
        <taxon>Pseudomonadati</taxon>
        <taxon>Pseudomonadota</taxon>
        <taxon>Gammaproteobacteria</taxon>
        <taxon>Alteromonadales</taxon>
        <taxon>Pseudoalteromonadaceae</taxon>
        <taxon>Psychrosphaera</taxon>
    </lineage>
</organism>